<evidence type="ECO:0000313" key="3">
    <source>
        <dbReference type="Proteomes" id="UP000236370"/>
    </source>
</evidence>
<name>A0A2J8LQM5_PANTR</name>
<accession>A0A2J8LQM5</accession>
<dbReference type="EMBL" id="NBAG03000280">
    <property type="protein sequence ID" value="PNI49583.1"/>
    <property type="molecule type" value="Genomic_DNA"/>
</dbReference>
<gene>
    <name evidence="2" type="ORF">CK820_G0026979</name>
</gene>
<proteinExistence type="inferred from homology"/>
<organism evidence="2 3">
    <name type="scientific">Pan troglodytes</name>
    <name type="common">Chimpanzee</name>
    <dbReference type="NCBI Taxonomy" id="9598"/>
    <lineage>
        <taxon>Eukaryota</taxon>
        <taxon>Metazoa</taxon>
        <taxon>Chordata</taxon>
        <taxon>Craniata</taxon>
        <taxon>Vertebrata</taxon>
        <taxon>Euteleostomi</taxon>
        <taxon>Mammalia</taxon>
        <taxon>Eutheria</taxon>
        <taxon>Euarchontoglires</taxon>
        <taxon>Primates</taxon>
        <taxon>Haplorrhini</taxon>
        <taxon>Catarrhini</taxon>
        <taxon>Hominidae</taxon>
        <taxon>Pan</taxon>
    </lineage>
</organism>
<dbReference type="AlphaFoldDB" id="A0A2J8LQM5"/>
<dbReference type="PANTHER" id="PTHR14469">
    <property type="entry name" value="SARCOMA ANTIGEN NY-SAR-23"/>
    <property type="match status" value="1"/>
</dbReference>
<dbReference type="PANTHER" id="PTHR14469:SF1">
    <property type="entry name" value="PC-ESTERASE DOMAIN-CONTAINING PROTEIN 1B"/>
    <property type="match status" value="1"/>
</dbReference>
<dbReference type="Proteomes" id="UP000236370">
    <property type="component" value="Unassembled WGS sequence"/>
</dbReference>
<feature type="non-terminal residue" evidence="2">
    <location>
        <position position="168"/>
    </location>
</feature>
<sequence>MILLRASEVRQLLHNKFVVILGDSVHRAVYKDLVLLLQKDRLLTPGQLRARGELNFEQDELVDGGQRGHMHNGLNYREVREFRSDHHLVRFYFLTRVYSDYLQTILKELQSGEHAPDLVIMNSCLWDISRYGPNSWRSYLENLENLFQCLGQVLPESCLLVWNTAMPV</sequence>
<evidence type="ECO:0000313" key="2">
    <source>
        <dbReference type="EMBL" id="PNI49583.1"/>
    </source>
</evidence>
<reference evidence="2 3" key="1">
    <citation type="submission" date="2017-12" db="EMBL/GenBank/DDBJ databases">
        <title>High-resolution comparative analysis of great ape genomes.</title>
        <authorList>
            <person name="Pollen A."/>
            <person name="Hastie A."/>
            <person name="Hormozdiari F."/>
            <person name="Dougherty M."/>
            <person name="Liu R."/>
            <person name="Chaisson M."/>
            <person name="Hoppe E."/>
            <person name="Hill C."/>
            <person name="Pang A."/>
            <person name="Hillier L."/>
            <person name="Baker C."/>
            <person name="Armstrong J."/>
            <person name="Shendure J."/>
            <person name="Paten B."/>
            <person name="Wilson R."/>
            <person name="Chao H."/>
            <person name="Schneider V."/>
            <person name="Ventura M."/>
            <person name="Kronenberg Z."/>
            <person name="Murali S."/>
            <person name="Gordon D."/>
            <person name="Cantsilieris S."/>
            <person name="Munson K."/>
            <person name="Nelson B."/>
            <person name="Raja A."/>
            <person name="Underwood J."/>
            <person name="Diekhans M."/>
            <person name="Fiddes I."/>
            <person name="Haussler D."/>
            <person name="Eichler E."/>
        </authorList>
    </citation>
    <scope>NUCLEOTIDE SEQUENCE [LARGE SCALE GENOMIC DNA]</scope>
    <source>
        <strain evidence="2">Yerkes chimp pedigree #C0471</strain>
    </source>
</reference>
<protein>
    <submittedName>
        <fullName evidence="2">PCED1B isoform 4</fullName>
    </submittedName>
</protein>
<comment type="caution">
    <text evidence="2">The sequence shown here is derived from an EMBL/GenBank/DDBJ whole genome shotgun (WGS) entry which is preliminary data.</text>
</comment>
<evidence type="ECO:0000256" key="1">
    <source>
        <dbReference type="ARBA" id="ARBA00037957"/>
    </source>
</evidence>
<comment type="similarity">
    <text evidence="1">Belongs to the PC-esterase family.</text>
</comment>